<dbReference type="InterPro" id="IPR036397">
    <property type="entry name" value="RNaseH_sf"/>
</dbReference>
<keyword evidence="9" id="KW-1185">Reference proteome</keyword>
<accession>A0A8K1D6H4</accession>
<reference evidence="8" key="1">
    <citation type="submission" date="2019-04" db="EMBL/GenBank/DDBJ databases">
        <title>Genome assembly of Zosterops borbonicus 15179.</title>
        <authorList>
            <person name="Leroy T."/>
            <person name="Anselmetti Y."/>
            <person name="Tilak M.-K."/>
            <person name="Nabholz B."/>
        </authorList>
    </citation>
    <scope>NUCLEOTIDE SEQUENCE</scope>
    <source>
        <strain evidence="8">HGM_15179</strain>
        <tissue evidence="8">Muscle</tissue>
    </source>
</reference>
<protein>
    <recommendedName>
        <fullName evidence="7">RNase H type-1 domain-containing protein</fullName>
    </recommendedName>
</protein>
<keyword evidence="6" id="KW-0695">RNA-directed DNA polymerase</keyword>
<evidence type="ECO:0000256" key="5">
    <source>
        <dbReference type="ARBA" id="ARBA00022801"/>
    </source>
</evidence>
<evidence type="ECO:0000256" key="6">
    <source>
        <dbReference type="ARBA" id="ARBA00022918"/>
    </source>
</evidence>
<evidence type="ECO:0000256" key="2">
    <source>
        <dbReference type="ARBA" id="ARBA00022695"/>
    </source>
</evidence>
<evidence type="ECO:0000313" key="9">
    <source>
        <dbReference type="Proteomes" id="UP000796761"/>
    </source>
</evidence>
<keyword evidence="5" id="KW-0378">Hydrolase</keyword>
<dbReference type="GO" id="GO:0003676">
    <property type="term" value="F:nucleic acid binding"/>
    <property type="evidence" value="ECO:0007669"/>
    <property type="project" value="InterPro"/>
</dbReference>
<evidence type="ECO:0000313" key="8">
    <source>
        <dbReference type="EMBL" id="TRZ06750.1"/>
    </source>
</evidence>
<dbReference type="Gene3D" id="3.30.420.10">
    <property type="entry name" value="Ribonuclease H-like superfamily/Ribonuclease H"/>
    <property type="match status" value="1"/>
</dbReference>
<dbReference type="PANTHER" id="PTHR41694:SF5">
    <property type="entry name" value="RIBONUCLEASE H"/>
    <property type="match status" value="1"/>
</dbReference>
<evidence type="ECO:0000256" key="3">
    <source>
        <dbReference type="ARBA" id="ARBA00022722"/>
    </source>
</evidence>
<sequence length="332" mass="36937">MSTGSGSYCAIDTRSQEAHDGKTHRCLRAAYGDHGFGAKGGPLALSKQDDEIPGTTAEEGPLEHDCMEVIEHTYAARADLKDVPLEQPEWELFTDGSSFMENGIRYAGYAVTTVNRVVEAKALPPSTSAQRAELVALTRALELSEGKMVNIWTDSKYAFGVVHVHDALWKERGLSSQGTRIKHQDAVLQLINAVQKPEQVVIMHCKAHQPGNSRICEGNRKADWTARQVVREAQTTMALIPLKFNVSQFNLPPQPKYRAEDNRLEARKNPEGWYVTAQGQIVVPPLMQTMAKSIMSKCEICLKNKPVARRQARLGRIRIGIEPGDYWQVDFA</sequence>
<dbReference type="GO" id="GO:0003964">
    <property type="term" value="F:RNA-directed DNA polymerase activity"/>
    <property type="evidence" value="ECO:0007669"/>
    <property type="project" value="UniProtKB-KW"/>
</dbReference>
<comment type="caution">
    <text evidence="8">The sequence shown here is derived from an EMBL/GenBank/DDBJ whole genome shotgun (WGS) entry which is preliminary data.</text>
</comment>
<dbReference type="Pfam" id="PF00075">
    <property type="entry name" value="RNase_H"/>
    <property type="match status" value="1"/>
</dbReference>
<dbReference type="AlphaFoldDB" id="A0A8K1D6H4"/>
<feature type="domain" description="RNase H type-1" evidence="7">
    <location>
        <begin position="86"/>
        <end position="231"/>
    </location>
</feature>
<keyword evidence="1" id="KW-0808">Transferase</keyword>
<dbReference type="CDD" id="cd09273">
    <property type="entry name" value="RNase_HI_RT_Bel"/>
    <property type="match status" value="1"/>
</dbReference>
<dbReference type="GO" id="GO:0004523">
    <property type="term" value="F:RNA-DNA hybrid ribonuclease activity"/>
    <property type="evidence" value="ECO:0007669"/>
    <property type="project" value="InterPro"/>
</dbReference>
<dbReference type="SUPFAM" id="SSF53098">
    <property type="entry name" value="Ribonuclease H-like"/>
    <property type="match status" value="1"/>
</dbReference>
<dbReference type="InterPro" id="IPR002156">
    <property type="entry name" value="RNaseH_domain"/>
</dbReference>
<dbReference type="OrthoDB" id="9394609at2759"/>
<keyword evidence="2" id="KW-0548">Nucleotidyltransferase</keyword>
<name>A0A8K1D6H4_9PASS</name>
<evidence type="ECO:0000256" key="1">
    <source>
        <dbReference type="ARBA" id="ARBA00022679"/>
    </source>
</evidence>
<dbReference type="Proteomes" id="UP000796761">
    <property type="component" value="Unassembled WGS sequence"/>
</dbReference>
<dbReference type="PANTHER" id="PTHR41694">
    <property type="entry name" value="ENDOGENOUS RETROVIRUS GROUP K MEMBER POL PROTEIN"/>
    <property type="match status" value="1"/>
</dbReference>
<evidence type="ECO:0000256" key="4">
    <source>
        <dbReference type="ARBA" id="ARBA00022759"/>
    </source>
</evidence>
<keyword evidence="3" id="KW-0540">Nuclease</keyword>
<dbReference type="EMBL" id="SWJQ01002214">
    <property type="protein sequence ID" value="TRZ06750.1"/>
    <property type="molecule type" value="Genomic_DNA"/>
</dbReference>
<organism evidence="8 9">
    <name type="scientific">Zosterops borbonicus</name>
    <dbReference type="NCBI Taxonomy" id="364589"/>
    <lineage>
        <taxon>Eukaryota</taxon>
        <taxon>Metazoa</taxon>
        <taxon>Chordata</taxon>
        <taxon>Craniata</taxon>
        <taxon>Vertebrata</taxon>
        <taxon>Euteleostomi</taxon>
        <taxon>Archelosauria</taxon>
        <taxon>Archosauria</taxon>
        <taxon>Dinosauria</taxon>
        <taxon>Saurischia</taxon>
        <taxon>Theropoda</taxon>
        <taxon>Coelurosauria</taxon>
        <taxon>Aves</taxon>
        <taxon>Neognathae</taxon>
        <taxon>Neoaves</taxon>
        <taxon>Telluraves</taxon>
        <taxon>Australaves</taxon>
        <taxon>Passeriformes</taxon>
        <taxon>Sylvioidea</taxon>
        <taxon>Zosteropidae</taxon>
        <taxon>Zosterops</taxon>
    </lineage>
</organism>
<gene>
    <name evidence="8" type="ORF">HGM15179_020356</name>
</gene>
<dbReference type="PROSITE" id="PS50879">
    <property type="entry name" value="RNASE_H_1"/>
    <property type="match status" value="1"/>
</dbReference>
<dbReference type="InterPro" id="IPR012337">
    <property type="entry name" value="RNaseH-like_sf"/>
</dbReference>
<evidence type="ECO:0000259" key="7">
    <source>
        <dbReference type="PROSITE" id="PS50879"/>
    </source>
</evidence>
<keyword evidence="4" id="KW-0255">Endonuclease</keyword>
<proteinExistence type="predicted"/>